<dbReference type="EMBL" id="AMLP01000227">
    <property type="protein sequence ID" value="ELS51698.1"/>
    <property type="molecule type" value="Genomic_DNA"/>
</dbReference>
<dbReference type="PATRIC" id="fig|1160705.3.peg.7275"/>
<accession>L8P6E8</accession>
<gene>
    <name evidence="2" type="ORF">STVIR_7368</name>
</gene>
<evidence type="ECO:0000313" key="2">
    <source>
        <dbReference type="EMBL" id="ELS51698.1"/>
    </source>
</evidence>
<evidence type="ECO:0000256" key="1">
    <source>
        <dbReference type="SAM" id="MobiDB-lite"/>
    </source>
</evidence>
<evidence type="ECO:0000313" key="3">
    <source>
        <dbReference type="Proteomes" id="UP000011205"/>
    </source>
</evidence>
<feature type="region of interest" description="Disordered" evidence="1">
    <location>
        <begin position="1"/>
        <end position="69"/>
    </location>
</feature>
<reference evidence="2 3" key="1">
    <citation type="journal article" date="2013" name="Genome Announc.">
        <title>Draft Genome Sequence of Streptomyces viridochromogenes Strain Tu57, Producer of Avilamycin.</title>
        <authorList>
            <person name="Gruning B.A."/>
            <person name="Erxleben A."/>
            <person name="Hahnlein A."/>
            <person name="Gunther S."/>
        </authorList>
    </citation>
    <scope>NUCLEOTIDE SEQUENCE [LARGE SCALE GENOMIC DNA]</scope>
    <source>
        <strain evidence="2 3">Tue57</strain>
    </source>
</reference>
<protein>
    <submittedName>
        <fullName evidence="2">Uncharacterized protein</fullName>
    </submittedName>
</protein>
<proteinExistence type="predicted"/>
<organism evidence="2 3">
    <name type="scientific">Streptomyces viridochromogenes Tue57</name>
    <dbReference type="NCBI Taxonomy" id="1160705"/>
    <lineage>
        <taxon>Bacteria</taxon>
        <taxon>Bacillati</taxon>
        <taxon>Actinomycetota</taxon>
        <taxon>Actinomycetes</taxon>
        <taxon>Kitasatosporales</taxon>
        <taxon>Streptomycetaceae</taxon>
        <taxon>Streptomyces</taxon>
    </lineage>
</organism>
<dbReference type="Proteomes" id="UP000011205">
    <property type="component" value="Unassembled WGS sequence"/>
</dbReference>
<dbReference type="AlphaFoldDB" id="L8P6E8"/>
<sequence>MGGPWDRPADSTGRARIRPPASRVRWDDAQRKRSITSRADPAPATVSHVTGGTFTGHGARRSFGRLTNS</sequence>
<name>L8P6E8_STRVR</name>
<comment type="caution">
    <text evidence="2">The sequence shown here is derived from an EMBL/GenBank/DDBJ whole genome shotgun (WGS) entry which is preliminary data.</text>
</comment>